<name>L0R831_HUMAN</name>
<reference evidence="2" key="1">
    <citation type="submission" date="2012-10" db="EMBL/GenBank/DDBJ databases">
        <title>Direct identification of alternative open reading frame translation products in human.</title>
        <authorList>
            <person name="Vanderperre B."/>
            <person name="Lucier J.-F."/>
            <person name="Motard J."/>
            <person name="Tremblay G."/>
            <person name="Vanderperre S."/>
            <person name="Wisztorski M."/>
            <person name="Salzet M."/>
            <person name="Boisvert F.-M."/>
            <person name="Roucou X."/>
        </authorList>
    </citation>
    <scope>NUCLEOTIDE SEQUENCE</scope>
</reference>
<accession>L0R831</accession>
<dbReference type="AlphaFoldDB" id="L0R831"/>
<organism evidence="2">
    <name type="scientific">Homo sapiens</name>
    <name type="common">Human</name>
    <dbReference type="NCBI Taxonomy" id="9606"/>
    <lineage>
        <taxon>Eukaryota</taxon>
        <taxon>Metazoa</taxon>
        <taxon>Chordata</taxon>
        <taxon>Craniata</taxon>
        <taxon>Vertebrata</taxon>
        <taxon>Euteleostomi</taxon>
        <taxon>Mammalia</taxon>
        <taxon>Eutheria</taxon>
        <taxon>Euarchontoglires</taxon>
        <taxon>Primates</taxon>
        <taxon>Haplorrhini</taxon>
        <taxon>Catarrhini</taxon>
        <taxon>Hominidae</taxon>
        <taxon>Homo</taxon>
    </lineage>
</organism>
<evidence type="ECO:0000256" key="1">
    <source>
        <dbReference type="SAM" id="MobiDB-lite"/>
    </source>
</evidence>
<gene>
    <name evidence="2" type="primary">C9orf69</name>
</gene>
<dbReference type="EMBL" id="HF547985">
    <property type="protein sequence ID" value="CCO13696.1"/>
    <property type="molecule type" value="Genomic_DNA"/>
</dbReference>
<sequence>MGGVGQRLPFAHPPGSRCCPAPTERKERAETSVMGARTPPLGWLPGPTLPVCTLRGSAHLPVAPAHMSSGRTAGWALRSASLWASLQDHSCQGL</sequence>
<dbReference type="ChiTaRS" id="C9orf69">
    <property type="organism name" value="human"/>
</dbReference>
<feature type="region of interest" description="Disordered" evidence="1">
    <location>
        <begin position="1"/>
        <end position="41"/>
    </location>
</feature>
<proteinExistence type="predicted"/>
<protein>
    <submittedName>
        <fullName evidence="2">Alternative protein C9orf69</fullName>
    </submittedName>
</protein>
<evidence type="ECO:0000313" key="2">
    <source>
        <dbReference type="EMBL" id="CCO13696.1"/>
    </source>
</evidence>